<dbReference type="Proteomes" id="UP001348817">
    <property type="component" value="Plasmid pFA1"/>
</dbReference>
<keyword evidence="2" id="KW-0614">Plasmid</keyword>
<dbReference type="PROSITE" id="PS50213">
    <property type="entry name" value="FAS1"/>
    <property type="match status" value="1"/>
</dbReference>
<dbReference type="InterPro" id="IPR036378">
    <property type="entry name" value="FAS1_dom_sf"/>
</dbReference>
<name>A0AAU9CYD2_9BACT</name>
<dbReference type="RefSeq" id="WP_338395004.1">
    <property type="nucleotide sequence ID" value="NZ_AP025315.1"/>
</dbReference>
<dbReference type="KEGG" id="fax:FUAX_39460"/>
<keyword evidence="3" id="KW-1185">Reference proteome</keyword>
<dbReference type="InterPro" id="IPR000782">
    <property type="entry name" value="FAS1_domain"/>
</dbReference>
<dbReference type="Gene3D" id="2.30.180.10">
    <property type="entry name" value="FAS1 domain"/>
    <property type="match status" value="1"/>
</dbReference>
<geneLocation type="plasmid" evidence="2 3">
    <name>pFA1</name>
</geneLocation>
<reference evidence="2 3" key="1">
    <citation type="submission" date="2021-12" db="EMBL/GenBank/DDBJ databases">
        <title>Genome sequencing of bacteria with rrn-lacking chromosome and rrn-plasmid.</title>
        <authorList>
            <person name="Anda M."/>
            <person name="Iwasaki W."/>
        </authorList>
    </citation>
    <scope>NUCLEOTIDE SEQUENCE [LARGE SCALE GENOMIC DNA]</scope>
    <source>
        <strain evidence="2 3">DSM 100852</strain>
        <plasmid evidence="2 3">pFA1</plasmid>
    </source>
</reference>
<dbReference type="EMBL" id="AP025315">
    <property type="protein sequence ID" value="BDD11514.1"/>
    <property type="molecule type" value="Genomic_DNA"/>
</dbReference>
<accession>A0AAU9CYD2</accession>
<dbReference type="Pfam" id="PF02469">
    <property type="entry name" value="Fasciclin"/>
    <property type="match status" value="1"/>
</dbReference>
<feature type="domain" description="FAS1" evidence="1">
    <location>
        <begin position="37"/>
        <end position="169"/>
    </location>
</feature>
<dbReference type="SUPFAM" id="SSF82153">
    <property type="entry name" value="FAS1 domain"/>
    <property type="match status" value="1"/>
</dbReference>
<dbReference type="AlphaFoldDB" id="A0AAU9CYD2"/>
<evidence type="ECO:0000313" key="3">
    <source>
        <dbReference type="Proteomes" id="UP001348817"/>
    </source>
</evidence>
<organism evidence="2 3">
    <name type="scientific">Fulvitalea axinellae</name>
    <dbReference type="NCBI Taxonomy" id="1182444"/>
    <lineage>
        <taxon>Bacteria</taxon>
        <taxon>Pseudomonadati</taxon>
        <taxon>Bacteroidota</taxon>
        <taxon>Cytophagia</taxon>
        <taxon>Cytophagales</taxon>
        <taxon>Persicobacteraceae</taxon>
        <taxon>Fulvitalea</taxon>
    </lineage>
</organism>
<proteinExistence type="predicted"/>
<gene>
    <name evidence="2" type="ORF">FUAX_39460</name>
</gene>
<evidence type="ECO:0000313" key="2">
    <source>
        <dbReference type="EMBL" id="BDD11514.1"/>
    </source>
</evidence>
<dbReference type="PROSITE" id="PS51257">
    <property type="entry name" value="PROKAR_LIPOPROTEIN"/>
    <property type="match status" value="1"/>
</dbReference>
<protein>
    <recommendedName>
        <fullName evidence="1">FAS1 domain-containing protein</fullName>
    </recommendedName>
</protein>
<sequence>MKYIWTMVLAGALVSMMCACDDRDDHFLDQGSSEVKDMTVGEYIASKGDYAFFADFLKRTGYMDSVSGSRPVTVMLPPKEAITAWDESEMPVDSLLKYHIGGTLLYDFYFNVDDETGKFIRRNLKSLYKNKEIWVDKDHGGLLFDLEARSKTEPLICQNGIIYFLDKNLEPLENIFEGFEKPVEGYDMFREFVLKDSLLFKRELSDMIGVNEFGMPVYDSVFVDDYVYLVKYGRIDDEARRFEALRLSDEAYKKAYDNLVKRYYTSEENLPDYFTDDVEYRKWLHDKIMASTLFYKSFEELEQGDTVSTSGGDIILTEEWFAEEPTRFSNGYVHDIANLELLMGPVMVRPLAFDASDDSKLMYYGFDNPMSDAPVIPSSGETPDDGSQFEEVERSVSVKDQQVAFNFSADKKFYVQYRLEDVPAGMFDVSISGLKDNSTGAKVYLDGEVLDTDYLPGYNWSYDVYREIMFSEFGDRTILFEVDTPDDDGKYKISLNYFTMSARWE</sequence>
<evidence type="ECO:0000259" key="1">
    <source>
        <dbReference type="PROSITE" id="PS50213"/>
    </source>
</evidence>